<dbReference type="GeneID" id="20341902"/>
<feature type="chain" id="PRO_5015094149" description="Vacuolar protein sorting/targeting protein 10" evidence="21">
    <location>
        <begin position="27"/>
        <end position="1523"/>
    </location>
</feature>
<evidence type="ECO:0000256" key="6">
    <source>
        <dbReference type="ARBA" id="ARBA00022737"/>
    </source>
</evidence>
<gene>
    <name evidence="24" type="primary">20341902</name>
    <name evidence="23" type="ORF">GGTG_01444</name>
</gene>
<evidence type="ECO:0000256" key="3">
    <source>
        <dbReference type="ARBA" id="ARBA00015369"/>
    </source>
</evidence>
<dbReference type="RefSeq" id="XP_009217475.1">
    <property type="nucleotide sequence ID" value="XM_009219211.1"/>
</dbReference>
<protein>
    <recommendedName>
        <fullName evidence="3">Vacuolar protein sorting/targeting protein 10</fullName>
    </recommendedName>
    <alternativeName>
        <fullName evidence="15">Carboxypeptidase Y receptor</fullName>
    </alternativeName>
    <alternativeName>
        <fullName evidence="14 16">Sortilin VPS10</fullName>
    </alternativeName>
    <alternativeName>
        <fullName evidence="17 18">Vacuolar carboxypeptidase Sorting receptor VPS10</fullName>
    </alternativeName>
</protein>
<reference evidence="25" key="1">
    <citation type="submission" date="2010-07" db="EMBL/GenBank/DDBJ databases">
        <title>The genome sequence of Gaeumannomyces graminis var. tritici strain R3-111a-1.</title>
        <authorList>
            <consortium name="The Broad Institute Genome Sequencing Platform"/>
            <person name="Ma L.-J."/>
            <person name="Dead R."/>
            <person name="Young S."/>
            <person name="Zeng Q."/>
            <person name="Koehrsen M."/>
            <person name="Alvarado L."/>
            <person name="Berlin A."/>
            <person name="Chapman S.B."/>
            <person name="Chen Z."/>
            <person name="Freedman E."/>
            <person name="Gellesch M."/>
            <person name="Goldberg J."/>
            <person name="Griggs A."/>
            <person name="Gujja S."/>
            <person name="Heilman E.R."/>
            <person name="Heiman D."/>
            <person name="Hepburn T."/>
            <person name="Howarth C."/>
            <person name="Jen D."/>
            <person name="Larson L."/>
            <person name="Mehta T."/>
            <person name="Neiman D."/>
            <person name="Pearson M."/>
            <person name="Roberts A."/>
            <person name="Saif S."/>
            <person name="Shea T."/>
            <person name="Shenoy N."/>
            <person name="Sisk P."/>
            <person name="Stolte C."/>
            <person name="Sykes S."/>
            <person name="Walk T."/>
            <person name="White J."/>
            <person name="Yandava C."/>
            <person name="Haas B."/>
            <person name="Nusbaum C."/>
            <person name="Birren B."/>
        </authorList>
    </citation>
    <scope>NUCLEOTIDE SEQUENCE [LARGE SCALE GENOMIC DNA]</scope>
    <source>
        <strain evidence="25">R3-111a-1</strain>
    </source>
</reference>
<dbReference type="Pfam" id="PF15901">
    <property type="entry name" value="Sortilin_C"/>
    <property type="match status" value="2"/>
</dbReference>
<feature type="transmembrane region" description="Helical" evidence="20">
    <location>
        <begin position="1377"/>
        <end position="1398"/>
    </location>
</feature>
<evidence type="ECO:0000256" key="17">
    <source>
        <dbReference type="ARBA" id="ARBA00032705"/>
    </source>
</evidence>
<feature type="domain" description="VPS10" evidence="22">
    <location>
        <begin position="727"/>
        <end position="1365"/>
    </location>
</feature>
<evidence type="ECO:0000256" key="4">
    <source>
        <dbReference type="ARBA" id="ARBA00022448"/>
    </source>
</evidence>
<dbReference type="SUPFAM" id="SSF110296">
    <property type="entry name" value="Oligoxyloglucan reducing end-specific cellobiohydrolase"/>
    <property type="match status" value="2"/>
</dbReference>
<dbReference type="eggNOG" id="KOG3511">
    <property type="taxonomic scope" value="Eukaryota"/>
</dbReference>
<evidence type="ECO:0000256" key="10">
    <source>
        <dbReference type="ARBA" id="ARBA00023136"/>
    </source>
</evidence>
<dbReference type="PANTHER" id="PTHR12106">
    <property type="entry name" value="SORTILIN RELATED"/>
    <property type="match status" value="1"/>
</dbReference>
<evidence type="ECO:0000256" key="12">
    <source>
        <dbReference type="ARBA" id="ARBA00023180"/>
    </source>
</evidence>
<evidence type="ECO:0000256" key="2">
    <source>
        <dbReference type="ARBA" id="ARBA00004488"/>
    </source>
</evidence>
<evidence type="ECO:0000256" key="13">
    <source>
        <dbReference type="ARBA" id="ARBA00025569"/>
    </source>
</evidence>
<comment type="subcellular location">
    <subcellularLocation>
        <location evidence="1">Golgi apparatus</location>
        <location evidence="1">trans-Golgi network membrane</location>
        <topology evidence="1">Multi-pass membrane protein</topology>
    </subcellularLocation>
    <subcellularLocation>
        <location evidence="2">Prevacuolar compartment membrane</location>
        <topology evidence="2">Multi-pass membrane protein</topology>
    </subcellularLocation>
</comment>
<feature type="region of interest" description="Disordered" evidence="19">
    <location>
        <begin position="664"/>
        <end position="693"/>
    </location>
</feature>
<dbReference type="Proteomes" id="UP000006039">
    <property type="component" value="Unassembled WGS sequence"/>
</dbReference>
<feature type="region of interest" description="Disordered" evidence="19">
    <location>
        <begin position="1483"/>
        <end position="1523"/>
    </location>
</feature>
<evidence type="ECO:0000256" key="16">
    <source>
        <dbReference type="ARBA" id="ARBA00031902"/>
    </source>
</evidence>
<keyword evidence="10 20" id="KW-0472">Membrane</keyword>
<reference evidence="24" key="4">
    <citation type="journal article" date="2015" name="G3 (Bethesda)">
        <title>Genome sequences of three phytopathogenic species of the Magnaporthaceae family of fungi.</title>
        <authorList>
            <person name="Okagaki L.H."/>
            <person name="Nunes C.C."/>
            <person name="Sailsbery J."/>
            <person name="Clay B."/>
            <person name="Brown D."/>
            <person name="John T."/>
            <person name="Oh Y."/>
            <person name="Young N."/>
            <person name="Fitzgerald M."/>
            <person name="Haas B.J."/>
            <person name="Zeng Q."/>
            <person name="Young S."/>
            <person name="Adiconis X."/>
            <person name="Fan L."/>
            <person name="Levin J.Z."/>
            <person name="Mitchell T.K."/>
            <person name="Okubara P.A."/>
            <person name="Farman M.L."/>
            <person name="Kohn L.M."/>
            <person name="Birren B."/>
            <person name="Ma L.-J."/>
            <person name="Dean R.A."/>
        </authorList>
    </citation>
    <scope>NUCLEOTIDE SEQUENCE</scope>
    <source>
        <strain evidence="24">R3-111a-1</strain>
    </source>
</reference>
<evidence type="ECO:0000256" key="19">
    <source>
        <dbReference type="SAM" id="MobiDB-lite"/>
    </source>
</evidence>
<evidence type="ECO:0000256" key="14">
    <source>
        <dbReference type="ARBA" id="ARBA00031250"/>
    </source>
</evidence>
<reference evidence="23" key="2">
    <citation type="submission" date="2010-07" db="EMBL/GenBank/DDBJ databases">
        <authorList>
            <consortium name="The Broad Institute Genome Sequencing Platform"/>
            <consortium name="Broad Institute Genome Sequencing Center for Infectious Disease"/>
            <person name="Ma L.-J."/>
            <person name="Dead R."/>
            <person name="Young S."/>
            <person name="Zeng Q."/>
            <person name="Koehrsen M."/>
            <person name="Alvarado L."/>
            <person name="Berlin A."/>
            <person name="Chapman S.B."/>
            <person name="Chen Z."/>
            <person name="Freedman E."/>
            <person name="Gellesch M."/>
            <person name="Goldberg J."/>
            <person name="Griggs A."/>
            <person name="Gujja S."/>
            <person name="Heilman E.R."/>
            <person name="Heiman D."/>
            <person name="Hepburn T."/>
            <person name="Howarth C."/>
            <person name="Jen D."/>
            <person name="Larson L."/>
            <person name="Mehta T."/>
            <person name="Neiman D."/>
            <person name="Pearson M."/>
            <person name="Roberts A."/>
            <person name="Saif S."/>
            <person name="Shea T."/>
            <person name="Shenoy N."/>
            <person name="Sisk P."/>
            <person name="Stolte C."/>
            <person name="Sykes S."/>
            <person name="Walk T."/>
            <person name="White J."/>
            <person name="Yandava C."/>
            <person name="Haas B."/>
            <person name="Nusbaum C."/>
            <person name="Birren B."/>
        </authorList>
    </citation>
    <scope>NUCLEOTIDE SEQUENCE</scope>
    <source>
        <strain evidence="23">R3-111a-1</strain>
    </source>
</reference>
<dbReference type="GO" id="GO:0005829">
    <property type="term" value="C:cytosol"/>
    <property type="evidence" value="ECO:0007669"/>
    <property type="project" value="GOC"/>
</dbReference>
<dbReference type="HOGENOM" id="CLU_000700_0_0_1"/>
<evidence type="ECO:0000256" key="7">
    <source>
        <dbReference type="ARBA" id="ARBA00022927"/>
    </source>
</evidence>
<dbReference type="InterPro" id="IPR050310">
    <property type="entry name" value="VPS10-sortilin"/>
</dbReference>
<name>J3NJL4_GAET3</name>
<dbReference type="InterPro" id="IPR031777">
    <property type="entry name" value="Sortilin_C"/>
</dbReference>
<dbReference type="OrthoDB" id="443634at2759"/>
<evidence type="ECO:0000256" key="18">
    <source>
        <dbReference type="ARBA" id="ARBA00032910"/>
    </source>
</evidence>
<evidence type="ECO:0000256" key="9">
    <source>
        <dbReference type="ARBA" id="ARBA00023034"/>
    </source>
</evidence>
<dbReference type="Gene3D" id="3.30.60.270">
    <property type="match status" value="2"/>
</dbReference>
<evidence type="ECO:0000259" key="22">
    <source>
        <dbReference type="SMART" id="SM00602"/>
    </source>
</evidence>
<accession>J3NJL4</accession>
<evidence type="ECO:0000313" key="25">
    <source>
        <dbReference type="Proteomes" id="UP000006039"/>
    </source>
</evidence>
<reference evidence="24" key="5">
    <citation type="submission" date="2018-04" db="UniProtKB">
        <authorList>
            <consortium name="EnsemblFungi"/>
        </authorList>
    </citation>
    <scope>IDENTIFICATION</scope>
    <source>
        <strain evidence="24">R3-111a-1</strain>
    </source>
</reference>
<dbReference type="GO" id="GO:0006896">
    <property type="term" value="P:Golgi to vacuole transport"/>
    <property type="evidence" value="ECO:0007669"/>
    <property type="project" value="TreeGrafter"/>
</dbReference>
<dbReference type="EnsemblFungi" id="EJT81466">
    <property type="protein sequence ID" value="EJT81466"/>
    <property type="gene ID" value="GGTG_01444"/>
</dbReference>
<keyword evidence="5 20" id="KW-0812">Transmembrane</keyword>
<evidence type="ECO:0000256" key="11">
    <source>
        <dbReference type="ARBA" id="ARBA00023170"/>
    </source>
</evidence>
<comment type="function">
    <text evidence="13">Functions as a sorting receptor in the Golgi compartment required for the intracellular sorting and delivery of soluble vacuolar proteins, like carboxypeptidase Y (CPY) and proteinase A. Executes multiple rounds of sorting by cycling between the late Golgi and a prevacuolar endosome-like compartment.</text>
</comment>
<reference evidence="23" key="3">
    <citation type="submission" date="2010-09" db="EMBL/GenBank/DDBJ databases">
        <title>Annotation of Gaeumannomyces graminis var. tritici R3-111a-1.</title>
        <authorList>
            <consortium name="The Broad Institute Genome Sequencing Platform"/>
            <person name="Ma L.-J."/>
            <person name="Dead R."/>
            <person name="Young S.K."/>
            <person name="Zeng Q."/>
            <person name="Gargeya S."/>
            <person name="Fitzgerald M."/>
            <person name="Haas B."/>
            <person name="Abouelleil A."/>
            <person name="Alvarado L."/>
            <person name="Arachchi H.M."/>
            <person name="Berlin A."/>
            <person name="Brown A."/>
            <person name="Chapman S.B."/>
            <person name="Chen Z."/>
            <person name="Dunbar C."/>
            <person name="Freedman E."/>
            <person name="Gearin G."/>
            <person name="Gellesch M."/>
            <person name="Goldberg J."/>
            <person name="Griggs A."/>
            <person name="Gujja S."/>
            <person name="Heiman D."/>
            <person name="Howarth C."/>
            <person name="Larson L."/>
            <person name="Lui A."/>
            <person name="MacDonald P.J.P."/>
            <person name="Mehta T."/>
            <person name="Montmayeur A."/>
            <person name="Murphy C."/>
            <person name="Neiman D."/>
            <person name="Pearson M."/>
            <person name="Priest M."/>
            <person name="Roberts A."/>
            <person name="Saif S."/>
            <person name="Shea T."/>
            <person name="Shenoy N."/>
            <person name="Sisk P."/>
            <person name="Stolte C."/>
            <person name="Sykes S."/>
            <person name="Yandava C."/>
            <person name="Wortman J."/>
            <person name="Nusbaum C."/>
            <person name="Birren B."/>
        </authorList>
    </citation>
    <scope>NUCLEOTIDE SEQUENCE</scope>
    <source>
        <strain evidence="23">R3-111a-1</strain>
    </source>
</reference>
<feature type="compositionally biased region" description="Basic and acidic residues" evidence="19">
    <location>
        <begin position="664"/>
        <end position="678"/>
    </location>
</feature>
<dbReference type="Pfam" id="PF15902">
    <property type="entry name" value="Sortilin-Vps10"/>
    <property type="match status" value="2"/>
</dbReference>
<keyword evidence="6" id="KW-0677">Repeat</keyword>
<keyword evidence="4" id="KW-0813">Transport</keyword>
<keyword evidence="12" id="KW-0325">Glycoprotein</keyword>
<dbReference type="GO" id="GO:0006623">
    <property type="term" value="P:protein targeting to vacuole"/>
    <property type="evidence" value="ECO:0007669"/>
    <property type="project" value="TreeGrafter"/>
</dbReference>
<keyword evidence="9" id="KW-0333">Golgi apparatus</keyword>
<dbReference type="InterPro" id="IPR031778">
    <property type="entry name" value="Sortilin_N"/>
</dbReference>
<dbReference type="SMART" id="SM00602">
    <property type="entry name" value="VPS10"/>
    <property type="match status" value="2"/>
</dbReference>
<dbReference type="FunCoup" id="J3NJL4">
    <property type="interactions" value="183"/>
</dbReference>
<keyword evidence="21" id="KW-0732">Signal</keyword>
<keyword evidence="8 20" id="KW-1133">Transmembrane helix</keyword>
<dbReference type="EMBL" id="GL385395">
    <property type="protein sequence ID" value="EJT81466.1"/>
    <property type="molecule type" value="Genomic_DNA"/>
</dbReference>
<proteinExistence type="predicted"/>
<sequence>MRGARGALQAVVLLAALLMRPLLATAADGPTFHKTALEHPPYNLNYFEDSDVVLFQDERSGTIFRSDDAGSTWHPVKDIEAGRAVQLVMHAYDPQRAFVLTDGIHHYKTTDRGKSWQSFLADTEMSIYRGEVLNFHAGDPDSIIFNGMDCRKSLFCEEVAMYTTDGFRSDAKFLRGSTRGCWWAKSSKMFATGDDEMDKQRALCIVADALSMYKQDQRLLVSDNYFSAAKADGVIQEFEPNLDTNQPVQGIINVAAVKKFLLVAANSKNTDEMALFVTDDAKKWHRAVFPTDHKLNQEAYTVLESTNYSIQIDVMTTHRSNPMGVLLTSNSNGTYFTRNMEHTNRNHRGHVDFEKISGIQGVFLVNKVANADEVAKDRSVKKKVVTEITFDDGRTFESVTADKEKLHLHSVTDLDNVGRVFSSPAPGLVMANGNTGDHLGKLEDSSLYISDNAGVSWIKGPKGPHKYEFGDQGSVLVAVRDGDHVDEITYSLNHGKDWKTAKLPDGIKLNPGFLTTTQDSTSLKFILVGQDSSRKFYIIAIDFDGLHEATCKDGDMEEWFARVDDKGKPTCIMGHTQKYRRRKKDAECFIKQEFKDPVAEMTQCDCADQDFECDYNFKRNGDKCEASGPVAAPKDACKNAKPDDVFKGSSGWRKIPGDDCKRVDGKQKDEQVEHKCKDSTAPPVSKPSGKIKSTKGDFEGEFTTFEKYYLEKGDDSQDTDETIVARPLNMENRKGGPVFLTTDHGKTWKQPAALKGEGFWTILRHHYFKEMAFFIKESGEVTYTADRGLHFHEFKAPNPVDTTLGNSPLVFHPDRKDWLIWLGKKCEKKTKECYIEASLSEDRGDNWKSIKRYAQRCEFTGASQYRWRDNRQILCLVKSREGSEASIPLDLMWSDDFFKEDKVVQKNVKDFATMAEFIVAAAEVKLDKDKDQTTLQAFASLDGKTYAATKFPYNFEQTHSSAVTVLDSSTHAVNMFVPTVAKSNHKYGTIIKSNSNGTEYVVSISGVNCDDQYYVDFEKMLGLEGVALVNVVANRDKVDEPKKKQTKITHNDGAMWGFLPPPKKDAEGKNFACRSDKGDEGCALHLHGYTERQDRQKTYSSAGAVGLMLGIGNVGPSLSDVKSADTFMTADAGISWTNVKKGAWSWAFGDRGSIVVLVPKKKTKTVSYSTDEGRTWADYEFTSEEVEVEDISTLNSGGSRNFLLWCKKGKSVFTVNLDFTGLSSEVCKYDEKDDSKSDYYLWKASHPLQQDVYCLFGHKSSYLRKKTDRSCYNGNKIQQLRNIEICECTRQDFECDFNFELGKQNGCQLVPGFQPMSKEEWCTKYPGEDEWFEPTGYRRIPLSTCKGGRDLENSTTSHACPGHEKEYEQRHPGPGGFVIFLIILLSFGGAGAVGWWVFQRWEAGGSFGQIRLGEHPSGGGLLDADSPWVRYPVVAVSATVALVGALPMVASALWRTATSAAERWGFPGGAGRGAYGALGLGGGGGGGPRRFTTRDSFARGTGDYAGLDEDEGELLGEDSDEEI</sequence>
<dbReference type="GO" id="GO:0005794">
    <property type="term" value="C:Golgi apparatus"/>
    <property type="evidence" value="ECO:0007669"/>
    <property type="project" value="UniProtKB-SubCell"/>
</dbReference>
<evidence type="ECO:0000256" key="20">
    <source>
        <dbReference type="SAM" id="Phobius"/>
    </source>
</evidence>
<dbReference type="STRING" id="644352.J3NJL4"/>
<evidence type="ECO:0000313" key="24">
    <source>
        <dbReference type="EnsemblFungi" id="EJT81466"/>
    </source>
</evidence>
<keyword evidence="11" id="KW-0675">Receptor</keyword>
<keyword evidence="7" id="KW-0653">Protein transport</keyword>
<dbReference type="InterPro" id="IPR006581">
    <property type="entry name" value="VPS10"/>
</dbReference>
<feature type="domain" description="VPS10" evidence="22">
    <location>
        <begin position="52"/>
        <end position="687"/>
    </location>
</feature>
<feature type="compositionally biased region" description="Acidic residues" evidence="19">
    <location>
        <begin position="1506"/>
        <end position="1523"/>
    </location>
</feature>
<dbReference type="Gene3D" id="2.10.70.80">
    <property type="match status" value="2"/>
</dbReference>
<evidence type="ECO:0000256" key="8">
    <source>
        <dbReference type="ARBA" id="ARBA00022989"/>
    </source>
</evidence>
<dbReference type="Gene3D" id="2.130.10.10">
    <property type="entry name" value="YVTN repeat-like/Quinoprotein amine dehydrogenase"/>
    <property type="match status" value="2"/>
</dbReference>
<dbReference type="GO" id="GO:0016020">
    <property type="term" value="C:membrane"/>
    <property type="evidence" value="ECO:0007669"/>
    <property type="project" value="InterPro"/>
</dbReference>
<evidence type="ECO:0000256" key="1">
    <source>
        <dbReference type="ARBA" id="ARBA00004166"/>
    </source>
</evidence>
<evidence type="ECO:0000256" key="15">
    <source>
        <dbReference type="ARBA" id="ARBA00031354"/>
    </source>
</evidence>
<evidence type="ECO:0000256" key="5">
    <source>
        <dbReference type="ARBA" id="ARBA00022692"/>
    </source>
</evidence>
<keyword evidence="25" id="KW-1185">Reference proteome</keyword>
<dbReference type="GO" id="GO:0006895">
    <property type="term" value="P:Golgi to endosome transport"/>
    <property type="evidence" value="ECO:0007669"/>
    <property type="project" value="TreeGrafter"/>
</dbReference>
<dbReference type="PANTHER" id="PTHR12106:SF27">
    <property type="entry name" value="SORTILIN-RELATED RECEPTOR"/>
    <property type="match status" value="1"/>
</dbReference>
<evidence type="ECO:0000256" key="21">
    <source>
        <dbReference type="SAM" id="SignalP"/>
    </source>
</evidence>
<organism evidence="23">
    <name type="scientific">Gaeumannomyces tritici (strain R3-111a-1)</name>
    <name type="common">Wheat and barley take-all root rot fungus</name>
    <name type="synonym">Gaeumannomyces graminis var. tritici</name>
    <dbReference type="NCBI Taxonomy" id="644352"/>
    <lineage>
        <taxon>Eukaryota</taxon>
        <taxon>Fungi</taxon>
        <taxon>Dikarya</taxon>
        <taxon>Ascomycota</taxon>
        <taxon>Pezizomycotina</taxon>
        <taxon>Sordariomycetes</taxon>
        <taxon>Sordariomycetidae</taxon>
        <taxon>Magnaporthales</taxon>
        <taxon>Magnaporthaceae</taxon>
        <taxon>Gaeumannomyces</taxon>
    </lineage>
</organism>
<dbReference type="FunFam" id="3.30.60.270:FF:000005">
    <property type="entry name" value="Sortilin"/>
    <property type="match status" value="2"/>
</dbReference>
<evidence type="ECO:0000313" key="23">
    <source>
        <dbReference type="EMBL" id="EJT81466.1"/>
    </source>
</evidence>
<feature type="signal peptide" evidence="21">
    <location>
        <begin position="1"/>
        <end position="26"/>
    </location>
</feature>
<dbReference type="VEuPathDB" id="FungiDB:GGTG_01444"/>
<dbReference type="CDD" id="cd15482">
    <property type="entry name" value="Sialidase_non-viral"/>
    <property type="match status" value="2"/>
</dbReference>
<dbReference type="InterPro" id="IPR015943">
    <property type="entry name" value="WD40/YVTN_repeat-like_dom_sf"/>
</dbReference>